<sequence length="136" mass="15906">MNKPQKQADARRRQFIQLLNNTDQYWVDILGNQLFHDLNYYDLFTHMWLRLNGASCDAVQKSELYQLMPNISQRTAVKYVQIAIDHGLLIEHIDPQDLRFRRITMSADLKQKIELFLDYSISVFEALPLQAGPAVP</sequence>
<organism evidence="1 2">
    <name type="scientific">Nitrosospira briensis</name>
    <dbReference type="NCBI Taxonomy" id="35799"/>
    <lineage>
        <taxon>Bacteria</taxon>
        <taxon>Pseudomonadati</taxon>
        <taxon>Pseudomonadota</taxon>
        <taxon>Betaproteobacteria</taxon>
        <taxon>Nitrosomonadales</taxon>
        <taxon>Nitrosomonadaceae</taxon>
        <taxon>Nitrosospira</taxon>
    </lineage>
</organism>
<dbReference type="STRING" id="1266925.GCA_000619905_00077"/>
<evidence type="ECO:0000313" key="2">
    <source>
        <dbReference type="Proteomes" id="UP000183107"/>
    </source>
</evidence>
<dbReference type="AlphaFoldDB" id="A0A1I4YK87"/>
<name>A0A1I4YK87_9PROT</name>
<keyword evidence="2" id="KW-1185">Reference proteome</keyword>
<protein>
    <recommendedName>
        <fullName evidence="3">DNA-binding transcriptional regulator, MarR family</fullName>
    </recommendedName>
</protein>
<dbReference type="EMBL" id="FOVJ01000001">
    <property type="protein sequence ID" value="SFN38387.1"/>
    <property type="molecule type" value="Genomic_DNA"/>
</dbReference>
<proteinExistence type="predicted"/>
<dbReference type="RefSeq" id="WP_074794763.1">
    <property type="nucleotide sequence ID" value="NZ_FOVJ01000001.1"/>
</dbReference>
<evidence type="ECO:0008006" key="3">
    <source>
        <dbReference type="Google" id="ProtNLM"/>
    </source>
</evidence>
<accession>A0A1I4YK87</accession>
<reference evidence="2" key="1">
    <citation type="submission" date="2016-10" db="EMBL/GenBank/DDBJ databases">
        <authorList>
            <person name="Varghese N."/>
        </authorList>
    </citation>
    <scope>NUCLEOTIDE SEQUENCE [LARGE SCALE GENOMIC DNA]</scope>
    <source>
        <strain evidence="2">Nsp8</strain>
    </source>
</reference>
<dbReference type="Proteomes" id="UP000183107">
    <property type="component" value="Unassembled WGS sequence"/>
</dbReference>
<evidence type="ECO:0000313" key="1">
    <source>
        <dbReference type="EMBL" id="SFN38387.1"/>
    </source>
</evidence>
<gene>
    <name evidence="1" type="ORF">SAMN05216386_0741</name>
</gene>